<dbReference type="GO" id="GO:0008270">
    <property type="term" value="F:zinc ion binding"/>
    <property type="evidence" value="ECO:0007669"/>
    <property type="project" value="UniProtKB-KW"/>
</dbReference>
<dbReference type="AlphaFoldDB" id="A0A2P5D6Y0"/>
<feature type="domain" description="Wall-associated receptor kinase galacturonan-binding" evidence="16">
    <location>
        <begin position="33"/>
        <end position="106"/>
    </location>
</feature>
<keyword evidence="17" id="KW-0675">Receptor</keyword>
<keyword evidence="8 15" id="KW-0732">Signal</keyword>
<evidence type="ECO:0000256" key="15">
    <source>
        <dbReference type="SAM" id="SignalP"/>
    </source>
</evidence>
<organism evidence="17 18">
    <name type="scientific">Trema orientale</name>
    <name type="common">Charcoal tree</name>
    <name type="synonym">Celtis orientalis</name>
    <dbReference type="NCBI Taxonomy" id="63057"/>
    <lineage>
        <taxon>Eukaryota</taxon>
        <taxon>Viridiplantae</taxon>
        <taxon>Streptophyta</taxon>
        <taxon>Embryophyta</taxon>
        <taxon>Tracheophyta</taxon>
        <taxon>Spermatophyta</taxon>
        <taxon>Magnoliopsida</taxon>
        <taxon>eudicotyledons</taxon>
        <taxon>Gunneridae</taxon>
        <taxon>Pentapetalae</taxon>
        <taxon>rosids</taxon>
        <taxon>fabids</taxon>
        <taxon>Rosales</taxon>
        <taxon>Cannabaceae</taxon>
        <taxon>Trema</taxon>
    </lineage>
</organism>
<name>A0A2P5D6Y0_TREOI</name>
<dbReference type="EMBL" id="JXTC01000291">
    <property type="protein sequence ID" value="PON69024.1"/>
    <property type="molecule type" value="Genomic_DNA"/>
</dbReference>
<keyword evidence="17" id="KW-0418">Kinase</keyword>
<dbReference type="InParanoid" id="A0A2P5D6Y0"/>
<accession>A0A2P5D6Y0</accession>
<keyword evidence="11" id="KW-0862">Zinc</keyword>
<evidence type="ECO:0000313" key="17">
    <source>
        <dbReference type="EMBL" id="PON69024.1"/>
    </source>
</evidence>
<evidence type="ECO:0000256" key="2">
    <source>
        <dbReference type="ARBA" id="ARBA00004167"/>
    </source>
</evidence>
<evidence type="ECO:0000256" key="4">
    <source>
        <dbReference type="ARBA" id="ARBA00012483"/>
    </source>
</evidence>
<dbReference type="InterPro" id="IPR046948">
    <property type="entry name" value="ATL20-22-like"/>
</dbReference>
<gene>
    <name evidence="17" type="ORF">TorRG33x02_260650</name>
</gene>
<evidence type="ECO:0000256" key="8">
    <source>
        <dbReference type="ARBA" id="ARBA00022729"/>
    </source>
</evidence>
<dbReference type="STRING" id="63057.A0A2P5D6Y0"/>
<reference evidence="18" key="1">
    <citation type="submission" date="2016-06" db="EMBL/GenBank/DDBJ databases">
        <title>Parallel loss of symbiosis genes in relatives of nitrogen-fixing non-legume Parasponia.</title>
        <authorList>
            <person name="Van Velzen R."/>
            <person name="Holmer R."/>
            <person name="Bu F."/>
            <person name="Rutten L."/>
            <person name="Van Zeijl A."/>
            <person name="Liu W."/>
            <person name="Santuari L."/>
            <person name="Cao Q."/>
            <person name="Sharma T."/>
            <person name="Shen D."/>
            <person name="Roswanjaya Y."/>
            <person name="Wardhani T."/>
            <person name="Kalhor M.S."/>
            <person name="Jansen J."/>
            <person name="Van den Hoogen J."/>
            <person name="Gungor B."/>
            <person name="Hartog M."/>
            <person name="Hontelez J."/>
            <person name="Verver J."/>
            <person name="Yang W.-C."/>
            <person name="Schijlen E."/>
            <person name="Repin R."/>
            <person name="Schilthuizen M."/>
            <person name="Schranz E."/>
            <person name="Heidstra R."/>
            <person name="Miyata K."/>
            <person name="Fedorova E."/>
            <person name="Kohlen W."/>
            <person name="Bisseling T."/>
            <person name="Smit S."/>
            <person name="Geurts R."/>
        </authorList>
    </citation>
    <scope>NUCLEOTIDE SEQUENCE [LARGE SCALE GENOMIC DNA]</scope>
    <source>
        <strain evidence="18">cv. RG33-2</strain>
    </source>
</reference>
<comment type="pathway">
    <text evidence="3">Protein modification; protein ubiquitination.</text>
</comment>
<evidence type="ECO:0000313" key="18">
    <source>
        <dbReference type="Proteomes" id="UP000237000"/>
    </source>
</evidence>
<dbReference type="OrthoDB" id="1149769at2759"/>
<dbReference type="InterPro" id="IPR025287">
    <property type="entry name" value="WAK_GUB"/>
</dbReference>
<keyword evidence="6" id="KW-0812">Transmembrane</keyword>
<dbReference type="Pfam" id="PF13947">
    <property type="entry name" value="GUB_WAK_bind"/>
    <property type="match status" value="1"/>
</dbReference>
<evidence type="ECO:0000256" key="5">
    <source>
        <dbReference type="ARBA" id="ARBA00022679"/>
    </source>
</evidence>
<keyword evidence="9" id="KW-0863">Zinc-finger</keyword>
<evidence type="ECO:0000256" key="14">
    <source>
        <dbReference type="ARBA" id="ARBA00024209"/>
    </source>
</evidence>
<evidence type="ECO:0000259" key="16">
    <source>
        <dbReference type="Pfam" id="PF13947"/>
    </source>
</evidence>
<dbReference type="GO" id="GO:0016020">
    <property type="term" value="C:membrane"/>
    <property type="evidence" value="ECO:0007669"/>
    <property type="project" value="UniProtKB-SubCell"/>
</dbReference>
<evidence type="ECO:0000256" key="11">
    <source>
        <dbReference type="ARBA" id="ARBA00022833"/>
    </source>
</evidence>
<dbReference type="GO" id="GO:0061630">
    <property type="term" value="F:ubiquitin protein ligase activity"/>
    <property type="evidence" value="ECO:0007669"/>
    <property type="project" value="UniProtKB-EC"/>
</dbReference>
<dbReference type="Proteomes" id="UP000237000">
    <property type="component" value="Unassembled WGS sequence"/>
</dbReference>
<keyword evidence="10" id="KW-0833">Ubl conjugation pathway</keyword>
<evidence type="ECO:0000256" key="1">
    <source>
        <dbReference type="ARBA" id="ARBA00000900"/>
    </source>
</evidence>
<dbReference type="GO" id="GO:0016301">
    <property type="term" value="F:kinase activity"/>
    <property type="evidence" value="ECO:0007669"/>
    <property type="project" value="UniProtKB-KW"/>
</dbReference>
<evidence type="ECO:0000256" key="6">
    <source>
        <dbReference type="ARBA" id="ARBA00022692"/>
    </source>
</evidence>
<keyword evidence="7" id="KW-0479">Metal-binding</keyword>
<dbReference type="EC" id="2.3.2.27" evidence="4"/>
<evidence type="ECO:0000256" key="9">
    <source>
        <dbReference type="ARBA" id="ARBA00022771"/>
    </source>
</evidence>
<keyword evidence="18" id="KW-1185">Reference proteome</keyword>
<comment type="subcellular location">
    <subcellularLocation>
        <location evidence="2">Membrane</location>
        <topology evidence="2">Single-pass membrane protein</topology>
    </subcellularLocation>
</comment>
<feature type="chain" id="PRO_5015108313" description="RING-type E3 ubiquitin transferase" evidence="15">
    <location>
        <begin position="30"/>
        <end position="148"/>
    </location>
</feature>
<dbReference type="PANTHER" id="PTHR46279:SF31">
    <property type="entry name" value="RING-H2 FINGER PROTEIN ATL20-LIKE ISOFORM X1"/>
    <property type="match status" value="1"/>
</dbReference>
<evidence type="ECO:0000256" key="13">
    <source>
        <dbReference type="ARBA" id="ARBA00023136"/>
    </source>
</evidence>
<keyword evidence="5" id="KW-0808">Transferase</keyword>
<evidence type="ECO:0000256" key="7">
    <source>
        <dbReference type="ARBA" id="ARBA00022723"/>
    </source>
</evidence>
<comment type="caution">
    <text evidence="17">The sequence shown here is derived from an EMBL/GenBank/DDBJ whole genome shotgun (WGS) entry which is preliminary data.</text>
</comment>
<dbReference type="GO" id="GO:0030247">
    <property type="term" value="F:polysaccharide binding"/>
    <property type="evidence" value="ECO:0007669"/>
    <property type="project" value="InterPro"/>
</dbReference>
<sequence>MASHLPNFFSFPYCIIIIIIFTTDQNTTAKASCAPKTCSPTGLTVRFPFRLSDDRDLIQRSRARCGYPGFELSCRNNYGDAILSLPSGDFAVKTIIYEAQTLTIDDPGQCLPKRFLESNFSVSGTPFRARNLGSFTFLNCSSAPKKSR</sequence>
<evidence type="ECO:0000256" key="12">
    <source>
        <dbReference type="ARBA" id="ARBA00022989"/>
    </source>
</evidence>
<protein>
    <recommendedName>
        <fullName evidence="4">RING-type E3 ubiquitin transferase</fullName>
        <ecNumber evidence="4">2.3.2.27</ecNumber>
    </recommendedName>
</protein>
<keyword evidence="12" id="KW-1133">Transmembrane helix</keyword>
<dbReference type="PANTHER" id="PTHR46279">
    <property type="entry name" value="RING/U-BOX SUPERFAMILY PROTEIN"/>
    <property type="match status" value="1"/>
</dbReference>
<keyword evidence="13" id="KW-0472">Membrane</keyword>
<evidence type="ECO:0000256" key="10">
    <source>
        <dbReference type="ARBA" id="ARBA00022786"/>
    </source>
</evidence>
<comment type="catalytic activity">
    <reaction evidence="1">
        <text>S-ubiquitinyl-[E2 ubiquitin-conjugating enzyme]-L-cysteine + [acceptor protein]-L-lysine = [E2 ubiquitin-conjugating enzyme]-L-cysteine + N(6)-ubiquitinyl-[acceptor protein]-L-lysine.</text>
        <dbReference type="EC" id="2.3.2.27"/>
    </reaction>
</comment>
<comment type="similarity">
    <text evidence="14">Belongs to the RING-type zinc finger family. ATL subfamily.</text>
</comment>
<proteinExistence type="inferred from homology"/>
<evidence type="ECO:0000256" key="3">
    <source>
        <dbReference type="ARBA" id="ARBA00004906"/>
    </source>
</evidence>
<feature type="signal peptide" evidence="15">
    <location>
        <begin position="1"/>
        <end position="29"/>
    </location>
</feature>